<feature type="compositionally biased region" description="Polar residues" evidence="3">
    <location>
        <begin position="1"/>
        <end position="17"/>
    </location>
</feature>
<dbReference type="InterPro" id="IPR002509">
    <property type="entry name" value="NODB_dom"/>
</dbReference>
<evidence type="ECO:0000313" key="6">
    <source>
        <dbReference type="Proteomes" id="UP000053260"/>
    </source>
</evidence>
<feature type="region of interest" description="Disordered" evidence="3">
    <location>
        <begin position="1"/>
        <end position="34"/>
    </location>
</feature>
<proteinExistence type="predicted"/>
<dbReference type="RefSeq" id="WP_067019688.1">
    <property type="nucleotide sequence ID" value="NZ_KQ949080.1"/>
</dbReference>
<dbReference type="GO" id="GO:0016810">
    <property type="term" value="F:hydrolase activity, acting on carbon-nitrogen (but not peptide) bonds"/>
    <property type="evidence" value="ECO:0007669"/>
    <property type="project" value="InterPro"/>
</dbReference>
<keyword evidence="2" id="KW-0732">Signal</keyword>
<dbReference type="STRING" id="909626.AQJ91_12310"/>
<evidence type="ECO:0000313" key="5">
    <source>
        <dbReference type="EMBL" id="KUO20704.1"/>
    </source>
</evidence>
<comment type="subcellular location">
    <subcellularLocation>
        <location evidence="1">Secreted</location>
    </subcellularLocation>
</comment>
<dbReference type="SUPFAM" id="SSF88713">
    <property type="entry name" value="Glycoside hydrolase/deacetylase"/>
    <property type="match status" value="1"/>
</dbReference>
<dbReference type="InterPro" id="IPR051398">
    <property type="entry name" value="Polysacch_Deacetylase"/>
</dbReference>
<accession>A0A117S1E2</accession>
<protein>
    <recommendedName>
        <fullName evidence="4">NodB homology domain-containing protein</fullName>
    </recommendedName>
</protein>
<dbReference type="AlphaFoldDB" id="A0A117S1E2"/>
<organism evidence="5 6">
    <name type="scientific">Streptomyces dysideae</name>
    <dbReference type="NCBI Taxonomy" id="909626"/>
    <lineage>
        <taxon>Bacteria</taxon>
        <taxon>Bacillati</taxon>
        <taxon>Actinomycetota</taxon>
        <taxon>Actinomycetes</taxon>
        <taxon>Kitasatosporales</taxon>
        <taxon>Streptomycetaceae</taxon>
        <taxon>Streptomyces</taxon>
    </lineage>
</organism>
<comment type="caution">
    <text evidence="5">The sequence shown here is derived from an EMBL/GenBank/DDBJ whole genome shotgun (WGS) entry which is preliminary data.</text>
</comment>
<dbReference type="GO" id="GO:0005576">
    <property type="term" value="C:extracellular region"/>
    <property type="evidence" value="ECO:0007669"/>
    <property type="project" value="UniProtKB-SubCell"/>
</dbReference>
<dbReference type="OrthoDB" id="9782872at2"/>
<keyword evidence="6" id="KW-1185">Reference proteome</keyword>
<dbReference type="CDD" id="cd10918">
    <property type="entry name" value="CE4_NodB_like_5s_6s"/>
    <property type="match status" value="1"/>
</dbReference>
<feature type="domain" description="NodB homology" evidence="4">
    <location>
        <begin position="97"/>
        <end position="271"/>
    </location>
</feature>
<dbReference type="PROSITE" id="PS51677">
    <property type="entry name" value="NODB"/>
    <property type="match status" value="1"/>
</dbReference>
<dbReference type="PANTHER" id="PTHR34216:SF3">
    <property type="entry name" value="POLY-BETA-1,6-N-ACETYL-D-GLUCOSAMINE N-DEACETYLASE"/>
    <property type="match status" value="1"/>
</dbReference>
<dbReference type="InterPro" id="IPR011330">
    <property type="entry name" value="Glyco_hydro/deAcase_b/a-brl"/>
</dbReference>
<dbReference type="Proteomes" id="UP000053260">
    <property type="component" value="Unassembled WGS sequence"/>
</dbReference>
<sequence length="271" mass="29919">MSPLQASHEQRQNQSATPGVPAQAGAPVTAYPPPETGAAPGWPVILYFHHVDPDIRHYTAVTPEAFDRGLAQLGERFLPMEPQAVPSVLDKGGHPDPACLLTFDDGYTDVFEHALPIMERRGWRSVVFASVDLVGQIEQHPVRGPLRHMTWEQLAELTRRGHIVASHGSAHVALNRMDTAAAQADIDNAQDVLQERLPGAPDWLAYPFGELPGPGDVRLPSLCFGSVKASARAWDVAPHEIRRTYLPADEPQRWDSCMTEWRRAWDPSGSR</sequence>
<reference evidence="5 6" key="1">
    <citation type="submission" date="2015-10" db="EMBL/GenBank/DDBJ databases">
        <title>Draft genome sequence of Streptomyces sp. RV15, isolated from a marine sponge.</title>
        <authorList>
            <person name="Ruckert C."/>
            <person name="Abdelmohsen U.R."/>
            <person name="Winkler A."/>
            <person name="Hentschel U."/>
            <person name="Kalinowski J."/>
            <person name="Kampfer P."/>
            <person name="Glaeser S."/>
        </authorList>
    </citation>
    <scope>NUCLEOTIDE SEQUENCE [LARGE SCALE GENOMIC DNA]</scope>
    <source>
        <strain evidence="5 6">RV15</strain>
    </source>
</reference>
<gene>
    <name evidence="5" type="ORF">AQJ91_12310</name>
</gene>
<dbReference type="Gene3D" id="3.20.20.370">
    <property type="entry name" value="Glycoside hydrolase/deacetylase"/>
    <property type="match status" value="1"/>
</dbReference>
<dbReference type="Pfam" id="PF01522">
    <property type="entry name" value="Polysacc_deac_1"/>
    <property type="match status" value="1"/>
</dbReference>
<dbReference type="PANTHER" id="PTHR34216">
    <property type="match status" value="1"/>
</dbReference>
<evidence type="ECO:0000256" key="3">
    <source>
        <dbReference type="SAM" id="MobiDB-lite"/>
    </source>
</evidence>
<evidence type="ECO:0000259" key="4">
    <source>
        <dbReference type="PROSITE" id="PS51677"/>
    </source>
</evidence>
<evidence type="ECO:0000256" key="1">
    <source>
        <dbReference type="ARBA" id="ARBA00004613"/>
    </source>
</evidence>
<name>A0A117S1E2_9ACTN</name>
<dbReference type="EMBL" id="LMXB01000031">
    <property type="protein sequence ID" value="KUO20704.1"/>
    <property type="molecule type" value="Genomic_DNA"/>
</dbReference>
<dbReference type="GO" id="GO:0005975">
    <property type="term" value="P:carbohydrate metabolic process"/>
    <property type="evidence" value="ECO:0007669"/>
    <property type="project" value="InterPro"/>
</dbReference>
<evidence type="ECO:0000256" key="2">
    <source>
        <dbReference type="ARBA" id="ARBA00022729"/>
    </source>
</evidence>